<evidence type="ECO:0000256" key="1">
    <source>
        <dbReference type="ARBA" id="ARBA00008366"/>
    </source>
</evidence>
<dbReference type="PIRSF" id="PIRSF005426">
    <property type="entry name" value="Frp"/>
    <property type="match status" value="1"/>
</dbReference>
<dbReference type="PANTHER" id="PTHR43425:SF3">
    <property type="entry name" value="NADPH-DEPENDENT OXIDOREDUCTASE"/>
    <property type="match status" value="1"/>
</dbReference>
<evidence type="ECO:0000256" key="5">
    <source>
        <dbReference type="PIRNR" id="PIRNR005426"/>
    </source>
</evidence>
<evidence type="ECO:0000313" key="7">
    <source>
        <dbReference type="EMBL" id="SKB03394.1"/>
    </source>
</evidence>
<feature type="domain" description="Nitroreductase" evidence="6">
    <location>
        <begin position="8"/>
        <end position="160"/>
    </location>
</feature>
<dbReference type="Gene3D" id="3.40.109.10">
    <property type="entry name" value="NADH Oxidase"/>
    <property type="match status" value="1"/>
</dbReference>
<keyword evidence="5" id="KW-0521">NADP</keyword>
<keyword evidence="8" id="KW-1185">Reference proteome</keyword>
<gene>
    <name evidence="7" type="ORF">SAMN04244570_3175</name>
</gene>
<name>A0A1T4YNH9_9BACL</name>
<dbReference type="SUPFAM" id="SSF55469">
    <property type="entry name" value="FMN-dependent nitroreductase-like"/>
    <property type="match status" value="1"/>
</dbReference>
<dbReference type="InterPro" id="IPR000415">
    <property type="entry name" value="Nitroreductase-like"/>
</dbReference>
<sequence>MVIELLTSHASVRRYKDEPITKETVTELVRAGQHAASSHFVQACSVIYVTDTEKRGQLAELSKNRRQFYTAGAVLVFCMDYNRLSHAARLHDREIDFSVAENVLVGAIDVGLFAQNVAIAAESKGYGICYIGGVRNAIEEISEVLELPKGVVPLFGMSIGVPNEANGVKPRLPVEAVFHENSYNEEKYATILPAYDEIIKEYYATRDSNQKESTWTEQMADFLEKPRRLDIKTFLEKQGFLFK</sequence>
<protein>
    <submittedName>
        <fullName evidence="7">Nitroreductase family protein</fullName>
    </submittedName>
</protein>
<dbReference type="InterPro" id="IPR029479">
    <property type="entry name" value="Nitroreductase"/>
</dbReference>
<dbReference type="GO" id="GO:0016491">
    <property type="term" value="F:oxidoreductase activity"/>
    <property type="evidence" value="ECO:0007669"/>
    <property type="project" value="UniProtKB-UniRule"/>
</dbReference>
<evidence type="ECO:0000256" key="3">
    <source>
        <dbReference type="ARBA" id="ARBA00022643"/>
    </source>
</evidence>
<keyword evidence="4 5" id="KW-0560">Oxidoreductase</keyword>
<evidence type="ECO:0000256" key="2">
    <source>
        <dbReference type="ARBA" id="ARBA00022630"/>
    </source>
</evidence>
<keyword evidence="3 5" id="KW-0288">FMN</keyword>
<dbReference type="Pfam" id="PF00881">
    <property type="entry name" value="Nitroreductase"/>
    <property type="match status" value="1"/>
</dbReference>
<dbReference type="Proteomes" id="UP000190042">
    <property type="component" value="Unassembled WGS sequence"/>
</dbReference>
<evidence type="ECO:0000313" key="8">
    <source>
        <dbReference type="Proteomes" id="UP000190042"/>
    </source>
</evidence>
<dbReference type="AlphaFoldDB" id="A0A1T4YNH9"/>
<keyword evidence="2 5" id="KW-0285">Flavoprotein</keyword>
<dbReference type="RefSeq" id="WP_078818291.1">
    <property type="nucleotide sequence ID" value="NZ_FUYJ01000007.1"/>
</dbReference>
<dbReference type="EMBL" id="FUYJ01000007">
    <property type="protein sequence ID" value="SKB03394.1"/>
    <property type="molecule type" value="Genomic_DNA"/>
</dbReference>
<accession>A0A1T4YNH9</accession>
<evidence type="ECO:0000256" key="4">
    <source>
        <dbReference type="ARBA" id="ARBA00023002"/>
    </source>
</evidence>
<proteinExistence type="inferred from homology"/>
<comment type="similarity">
    <text evidence="1 5">Belongs to the flavin oxidoreductase frp family.</text>
</comment>
<dbReference type="PANTHER" id="PTHR43425">
    <property type="entry name" value="OXYGEN-INSENSITIVE NADPH NITROREDUCTASE"/>
    <property type="match status" value="1"/>
</dbReference>
<dbReference type="NCBIfam" id="NF008033">
    <property type="entry name" value="PRK10765.1"/>
    <property type="match status" value="1"/>
</dbReference>
<reference evidence="8" key="1">
    <citation type="submission" date="2017-02" db="EMBL/GenBank/DDBJ databases">
        <authorList>
            <person name="Varghese N."/>
            <person name="Submissions S."/>
        </authorList>
    </citation>
    <scope>NUCLEOTIDE SEQUENCE [LARGE SCALE GENOMIC DNA]</scope>
    <source>
        <strain evidence="8">DSM 23966</strain>
    </source>
</reference>
<evidence type="ECO:0000259" key="6">
    <source>
        <dbReference type="Pfam" id="PF00881"/>
    </source>
</evidence>
<dbReference type="InterPro" id="IPR016446">
    <property type="entry name" value="Flavin_OxRdtase_Frp"/>
</dbReference>
<organism evidence="7 8">
    <name type="scientific">Sporosarcina newyorkensis</name>
    <dbReference type="NCBI Taxonomy" id="759851"/>
    <lineage>
        <taxon>Bacteria</taxon>
        <taxon>Bacillati</taxon>
        <taxon>Bacillota</taxon>
        <taxon>Bacilli</taxon>
        <taxon>Bacillales</taxon>
        <taxon>Caryophanaceae</taxon>
        <taxon>Sporosarcina</taxon>
    </lineage>
</organism>
<dbReference type="CDD" id="cd02146">
    <property type="entry name" value="NfsA-like"/>
    <property type="match status" value="1"/>
</dbReference>